<dbReference type="EMBL" id="AP014809">
    <property type="protein sequence ID" value="BAU88890.1"/>
    <property type="molecule type" value="Genomic_DNA"/>
</dbReference>
<feature type="region of interest" description="Disordered" evidence="1">
    <location>
        <begin position="35"/>
        <end position="61"/>
    </location>
</feature>
<evidence type="ECO:0000256" key="1">
    <source>
        <dbReference type="SAM" id="MobiDB-lite"/>
    </source>
</evidence>
<dbReference type="Proteomes" id="UP000218288">
    <property type="component" value="Chromosome"/>
</dbReference>
<sequence>MPIADADALATEGYRVGLEQDTQDRSSIKPIHTPFQAKAASRTASTVRRRVSPVRVAQSMD</sequence>
<organism evidence="2 3">
    <name type="scientific">Methylorubrum populi</name>
    <dbReference type="NCBI Taxonomy" id="223967"/>
    <lineage>
        <taxon>Bacteria</taxon>
        <taxon>Pseudomonadati</taxon>
        <taxon>Pseudomonadota</taxon>
        <taxon>Alphaproteobacteria</taxon>
        <taxon>Hyphomicrobiales</taxon>
        <taxon>Methylobacteriaceae</taxon>
        <taxon>Methylorubrum</taxon>
    </lineage>
</organism>
<protein>
    <submittedName>
        <fullName evidence="2">Uncharacterized protein</fullName>
    </submittedName>
</protein>
<accession>A0A160PCJ8</accession>
<proteinExistence type="predicted"/>
<evidence type="ECO:0000313" key="2">
    <source>
        <dbReference type="EMBL" id="BAU88890.1"/>
    </source>
</evidence>
<dbReference type="AlphaFoldDB" id="A0A160PCJ8"/>
<gene>
    <name evidence="2" type="ORF">MPPM_0285</name>
</gene>
<name>A0A160PCJ8_9HYPH</name>
<reference evidence="2 3" key="1">
    <citation type="journal article" date="2016" name="Genome Announc.">
        <title>Complete Genome Sequence of Methylobacterium populi P-1M, Isolated from Pink-Pigmented Household Biofilm.</title>
        <authorList>
            <person name="Morohoshi T."/>
            <person name="Ikeda T."/>
        </authorList>
    </citation>
    <scope>NUCLEOTIDE SEQUENCE [LARGE SCALE GENOMIC DNA]</scope>
    <source>
        <strain evidence="2 3">P-1M</strain>
    </source>
</reference>
<evidence type="ECO:0000313" key="3">
    <source>
        <dbReference type="Proteomes" id="UP000218288"/>
    </source>
</evidence>